<feature type="signal peptide" evidence="1">
    <location>
        <begin position="1"/>
        <end position="20"/>
    </location>
</feature>
<comment type="caution">
    <text evidence="3">The sequence shown here is derived from an EMBL/GenBank/DDBJ whole genome shotgun (WGS) entry which is preliminary data.</text>
</comment>
<dbReference type="Pfam" id="PF19773">
    <property type="entry name" value="DUF6259"/>
    <property type="match status" value="1"/>
</dbReference>
<dbReference type="Gene3D" id="3.20.20.80">
    <property type="entry name" value="Glycosidases"/>
    <property type="match status" value="1"/>
</dbReference>
<protein>
    <recommendedName>
        <fullName evidence="2">DUF6259 domain-containing protein</fullName>
    </recommendedName>
</protein>
<evidence type="ECO:0000313" key="3">
    <source>
        <dbReference type="EMBL" id="GMH56220.1"/>
    </source>
</evidence>
<name>A0A9W6ZT77_9STRA</name>
<dbReference type="EMBL" id="BLQM01000050">
    <property type="protein sequence ID" value="GMH56220.1"/>
    <property type="molecule type" value="Genomic_DNA"/>
</dbReference>
<gene>
    <name evidence="3" type="ORF">TL16_g02084</name>
</gene>
<organism evidence="3 4">
    <name type="scientific">Triparma laevis f. inornata</name>
    <dbReference type="NCBI Taxonomy" id="1714386"/>
    <lineage>
        <taxon>Eukaryota</taxon>
        <taxon>Sar</taxon>
        <taxon>Stramenopiles</taxon>
        <taxon>Ochrophyta</taxon>
        <taxon>Bolidophyceae</taxon>
        <taxon>Parmales</taxon>
        <taxon>Triparmaceae</taxon>
        <taxon>Triparma</taxon>
    </lineage>
</organism>
<dbReference type="InterPro" id="IPR046226">
    <property type="entry name" value="DUF6259"/>
</dbReference>
<proteinExistence type="predicted"/>
<evidence type="ECO:0000313" key="4">
    <source>
        <dbReference type="Proteomes" id="UP001162640"/>
    </source>
</evidence>
<reference evidence="4" key="1">
    <citation type="journal article" date="2023" name="Commun. Biol.">
        <title>Genome analysis of Parmales, the sister group of diatoms, reveals the evolutionary specialization of diatoms from phago-mixotrophs to photoautotrophs.</title>
        <authorList>
            <person name="Ban H."/>
            <person name="Sato S."/>
            <person name="Yoshikawa S."/>
            <person name="Yamada K."/>
            <person name="Nakamura Y."/>
            <person name="Ichinomiya M."/>
            <person name="Sato N."/>
            <person name="Blanc-Mathieu R."/>
            <person name="Endo H."/>
            <person name="Kuwata A."/>
            <person name="Ogata H."/>
        </authorList>
    </citation>
    <scope>NUCLEOTIDE SEQUENCE [LARGE SCALE GENOMIC DNA]</scope>
</reference>
<accession>A0A9W6ZT77</accession>
<feature type="domain" description="DUF6259" evidence="2">
    <location>
        <begin position="260"/>
        <end position="582"/>
    </location>
</feature>
<evidence type="ECO:0000259" key="2">
    <source>
        <dbReference type="Pfam" id="PF19773"/>
    </source>
</evidence>
<dbReference type="Proteomes" id="UP001162640">
    <property type="component" value="Unassembled WGS sequence"/>
</dbReference>
<sequence length="765" mass="84323">MNSTIFTLYLLIIGIIQISASKNQTKFSLTTPSLLLQFDTSTSNVLSSIQSTDPTDPTSTRTFSNPSATLFSIEIVNATSLFTIDSKDPTATRTLTSTTPTQTTATWSYPQLSTTVSLHFTSSEPFINIVPSITFPDNINHGIATFTLSIPMNPSTEDAVFFPDSYGVESSGTNGYSGTYPSAAAAMQHMAISSSTGPGIYVAAHDKSGDWKELGYDGSTCFHVKIVPVGATKPVPTWSAEYSVSIAALPKITDSNPLYKSASELYREFIFEEPAAEWLRRGMIKNRLPDHLKNSHVWLNTGWQCHDVFEDVQGDPATAQGRVEDVVGLWRDLGMKTPVGLHYYEWQQGPDPDPSSRYLFDTHYPDYFPGRVSSSGTTVKQFSKTVKETLDVYTYPYINGRIFDLTCDSYIADDGESVCVKVPSSMKLFSSSNTDLSVPTENYGSGPDFCIANPATEYWQNKIGATVEELVNEYGSSGVYIDQVASASMNLCYDPSHNHTIANGHWWRNGYLGMFNKIHELVGDSTNAPMVTESNSEIYMDMVEGYLPLTAFAKPFASSSNGNILVPAFSFVYGGYYNAFGAEFYQADFTDIPYLRSKIAGMLITGTQIGWFSLGGIEDDACGEMGLYDLFMDKENLDVNQYIVDSANIRSELVDFFLNGRQYPNPVADPAPKIAGTNWEYLDVMTGTWVSEHASEVVVLLCNVADSDKQFTLTLDFTTYGWKEGDQYKMDGSDEVFTVDSGNVQVVDMDVESTGIEVLRFALVQ</sequence>
<evidence type="ECO:0000256" key="1">
    <source>
        <dbReference type="SAM" id="SignalP"/>
    </source>
</evidence>
<keyword evidence="1" id="KW-0732">Signal</keyword>
<dbReference type="AlphaFoldDB" id="A0A9W6ZT77"/>
<feature type="chain" id="PRO_5040838710" description="DUF6259 domain-containing protein" evidence="1">
    <location>
        <begin position="21"/>
        <end position="765"/>
    </location>
</feature>